<feature type="domain" description="Integrase catalytic" evidence="1">
    <location>
        <begin position="1"/>
        <end position="156"/>
    </location>
</feature>
<dbReference type="GO" id="GO:0015074">
    <property type="term" value="P:DNA integration"/>
    <property type="evidence" value="ECO:0007669"/>
    <property type="project" value="InterPro"/>
</dbReference>
<dbReference type="PANTHER" id="PTHR37984">
    <property type="entry name" value="PROTEIN CBG26694"/>
    <property type="match status" value="1"/>
</dbReference>
<evidence type="ECO:0000313" key="2">
    <source>
        <dbReference type="EMBL" id="KAJ7961516.1"/>
    </source>
</evidence>
<dbReference type="Pfam" id="PF24626">
    <property type="entry name" value="SH3_Tf2-1"/>
    <property type="match status" value="1"/>
</dbReference>
<name>A0AAD7LQA2_QUISA</name>
<protein>
    <submittedName>
        <fullName evidence="2">Ty3/gypsy retrotransposon protein</fullName>
    </submittedName>
</protein>
<dbReference type="InterPro" id="IPR050951">
    <property type="entry name" value="Retrovirus_Pol_polyprotein"/>
</dbReference>
<dbReference type="Proteomes" id="UP001163823">
    <property type="component" value="Chromosome 7"/>
</dbReference>
<dbReference type="SUPFAM" id="SSF53098">
    <property type="entry name" value="Ribonuclease H-like"/>
    <property type="match status" value="1"/>
</dbReference>
<dbReference type="KEGG" id="qsa:O6P43_016849"/>
<gene>
    <name evidence="2" type="ORF">O6P43_016849</name>
</gene>
<reference evidence="2" key="1">
    <citation type="journal article" date="2023" name="Science">
        <title>Elucidation of the pathway for biosynthesis of saponin adjuvants from the soapbark tree.</title>
        <authorList>
            <person name="Reed J."/>
            <person name="Orme A."/>
            <person name="El-Demerdash A."/>
            <person name="Owen C."/>
            <person name="Martin L.B.B."/>
            <person name="Misra R.C."/>
            <person name="Kikuchi S."/>
            <person name="Rejzek M."/>
            <person name="Martin A.C."/>
            <person name="Harkess A."/>
            <person name="Leebens-Mack J."/>
            <person name="Louveau T."/>
            <person name="Stephenson M.J."/>
            <person name="Osbourn A."/>
        </authorList>
    </citation>
    <scope>NUCLEOTIDE SEQUENCE</scope>
    <source>
        <strain evidence="2">S10</strain>
    </source>
</reference>
<dbReference type="PROSITE" id="PS50994">
    <property type="entry name" value="INTEGRASE"/>
    <property type="match status" value="1"/>
</dbReference>
<organism evidence="2 3">
    <name type="scientific">Quillaja saponaria</name>
    <name type="common">Soap bark tree</name>
    <dbReference type="NCBI Taxonomy" id="32244"/>
    <lineage>
        <taxon>Eukaryota</taxon>
        <taxon>Viridiplantae</taxon>
        <taxon>Streptophyta</taxon>
        <taxon>Embryophyta</taxon>
        <taxon>Tracheophyta</taxon>
        <taxon>Spermatophyta</taxon>
        <taxon>Magnoliopsida</taxon>
        <taxon>eudicotyledons</taxon>
        <taxon>Gunneridae</taxon>
        <taxon>Pentapetalae</taxon>
        <taxon>rosids</taxon>
        <taxon>fabids</taxon>
        <taxon>Fabales</taxon>
        <taxon>Quillajaceae</taxon>
        <taxon>Quillaja</taxon>
    </lineage>
</organism>
<dbReference type="EMBL" id="JARAOO010000007">
    <property type="protein sequence ID" value="KAJ7961516.1"/>
    <property type="molecule type" value="Genomic_DNA"/>
</dbReference>
<dbReference type="InterPro" id="IPR056924">
    <property type="entry name" value="SH3_Tf2-1"/>
</dbReference>
<dbReference type="Pfam" id="PF00665">
    <property type="entry name" value="rve"/>
    <property type="match status" value="1"/>
</dbReference>
<dbReference type="InterPro" id="IPR016197">
    <property type="entry name" value="Chromo-like_dom_sf"/>
</dbReference>
<dbReference type="Gene3D" id="3.30.420.10">
    <property type="entry name" value="Ribonuclease H-like superfamily/Ribonuclease H"/>
    <property type="match status" value="1"/>
</dbReference>
<accession>A0AAD7LQA2</accession>
<dbReference type="AlphaFoldDB" id="A0AAD7LQA2"/>
<proteinExistence type="predicted"/>
<evidence type="ECO:0000313" key="3">
    <source>
        <dbReference type="Proteomes" id="UP001163823"/>
    </source>
</evidence>
<dbReference type="InterPro" id="IPR036397">
    <property type="entry name" value="RNaseH_sf"/>
</dbReference>
<dbReference type="SUPFAM" id="SSF54160">
    <property type="entry name" value="Chromo domain-like"/>
    <property type="match status" value="1"/>
</dbReference>
<keyword evidence="3" id="KW-1185">Reference proteome</keyword>
<comment type="caution">
    <text evidence="2">The sequence shown here is derived from an EMBL/GenBank/DDBJ whole genome shotgun (WGS) entry which is preliminary data.</text>
</comment>
<sequence>MDFVEGLPKSQGKEVILVVVDRLSKYGHCIALPHPYSALIVAQAFLDQVFKLHGCPEIIVSDRNKVFLSKFWEELMKKLGVRLTMSTAYHPQTDGQSEVLNRCLETYLRCMTADKPKEWSKWLPLAEYWAQDKMRSQANKHRKYKELEVGSWVYLKLKPYRQLSVARRPFYKLFYRYFGPYQILKRIGQVAYQLALPPSSKIHQTFHISQLKQHICPILASTDLPDFDEEGNITLQPQAILDRKVINRNNKPVIQVLVHWYHTFPEDATWMDFQKFSQQFPTFIEDP</sequence>
<dbReference type="PANTHER" id="PTHR37984:SF5">
    <property type="entry name" value="PROTEIN NYNRIN-LIKE"/>
    <property type="match status" value="1"/>
</dbReference>
<evidence type="ECO:0000259" key="1">
    <source>
        <dbReference type="PROSITE" id="PS50994"/>
    </source>
</evidence>
<dbReference type="InterPro" id="IPR001584">
    <property type="entry name" value="Integrase_cat-core"/>
</dbReference>
<dbReference type="GO" id="GO:0003676">
    <property type="term" value="F:nucleic acid binding"/>
    <property type="evidence" value="ECO:0007669"/>
    <property type="project" value="InterPro"/>
</dbReference>
<dbReference type="InterPro" id="IPR012337">
    <property type="entry name" value="RNaseH-like_sf"/>
</dbReference>